<dbReference type="OrthoDB" id="429813at2759"/>
<dbReference type="InterPro" id="IPR036736">
    <property type="entry name" value="ACP-like_sf"/>
</dbReference>
<comment type="caution">
    <text evidence="4">The sequence shown here is derived from an EMBL/GenBank/DDBJ whole genome shotgun (WGS) entry which is preliminary data.</text>
</comment>
<sequence length="1063" mass="117167">MGSVTPTPAYGQRLLPVEIDKIARDDPDRVLFYIPRNNQPSQGYQEITTSIFANAINRVCWWLECEVGTKATPKTIGYLGQNDIRYFLLILAATKLGHKVLLSSPRNSVEGHLSLIKEAGCELWITTAGVGKLNFIQMPCIQVAALEELLDPSVVKPYSYEKQWDEGRSDVLALLHTTGSTGMPRLIPVTLASVASGDGLHLVNPIGGKMPSLLEWEGLSFGLFCAVFFRWRVVFPTPGPVMQHVIEETLDNIDCDSAFLSPIVLMDIAKTPRVLDKLAKLKFITAAGGPVPPIVGNIVHPRVPLWQTMGMTEGLLVPSVITHPDEWAYFHFHPCCGFEMRPYSDTLFELVFIKKKELAATQTIFVTFPDLDIWETKDLYSRHPTIPELYKYESRKDDLVVLSNGEKFNPFMAEMQLAAHPWLSAAYITGRGRFQAAALLNPEESRQDESDITIIEAIWPTIETVNKILPAFAQVHRNFVKVVRTPFPRTPKGTLARHQIEPLFAEEIASVYQESGISESPASQAMSFEIDGTSELTICAGLREAIRIVSPGLGLEQIKDDDNLFENGFDSLHVVRLSRLLNSAFPSSPMQVEVGTIYAHPSIGQLGNVVHAQLQTVHQGHRETGAADLQTRAVSQALSKHLPDFAMSRKEPKEHIILTGSTGAVGSYLLDALCKNDRVAKVWCFNRSSTADAACRQAELARSRGLSLDWKGKVRFIQTNLTSEALGLSQSDLREIRDQATIIIHNAWEVNFNLPLSSFESQFTGLQSLVRICTETRHQIRFVFVSSISGAINWPTHLLGPIPETKLTNLDAPINGYGASKLVAEHLLSKAAQAGVLRLAVLRVGQVAGPVATHGEGSIWTRRDWVPAIIDSSAYLRKLPATLGSATDLDWIPIDLLAEVMNQLIHSDTKTTGDDEIYYNLVNPQASSWNSLVPTIQARLESALSPEKVQIVPFSQWLDDLQNTEEAIVQETGKQNGSTPSQTTASRAQTGLKLLSYFRMLAESSTSDDVPRPAPSVLSWAIGNGLARSSVFADLAPVSPSWFETWLAASPIPTRRGSGELDA</sequence>
<dbReference type="PROSITE" id="PS50075">
    <property type="entry name" value="CARRIER"/>
    <property type="match status" value="1"/>
</dbReference>
<dbReference type="InterPro" id="IPR013120">
    <property type="entry name" value="FAR_NAD-bd"/>
</dbReference>
<evidence type="ECO:0000313" key="5">
    <source>
        <dbReference type="Proteomes" id="UP001149165"/>
    </source>
</evidence>
<evidence type="ECO:0000259" key="3">
    <source>
        <dbReference type="PROSITE" id="PS50075"/>
    </source>
</evidence>
<keyword evidence="2" id="KW-0597">Phosphoprotein</keyword>
<dbReference type="PANTHER" id="PTHR43439">
    <property type="entry name" value="PHENYLACETATE-COENZYME A LIGASE"/>
    <property type="match status" value="1"/>
</dbReference>
<dbReference type="InterPro" id="IPR020845">
    <property type="entry name" value="AMP-binding_CS"/>
</dbReference>
<evidence type="ECO:0000256" key="1">
    <source>
        <dbReference type="ARBA" id="ARBA00022450"/>
    </source>
</evidence>
<reference evidence="4" key="2">
    <citation type="journal article" date="2023" name="IMA Fungus">
        <title>Comparative genomic study of the Penicillium genus elucidates a diverse pangenome and 15 lateral gene transfer events.</title>
        <authorList>
            <person name="Petersen C."/>
            <person name="Sorensen T."/>
            <person name="Nielsen M.R."/>
            <person name="Sondergaard T.E."/>
            <person name="Sorensen J.L."/>
            <person name="Fitzpatrick D.A."/>
            <person name="Frisvad J.C."/>
            <person name="Nielsen K.L."/>
        </authorList>
    </citation>
    <scope>NUCLEOTIDE SEQUENCE</scope>
    <source>
        <strain evidence="4">IBT 30069</strain>
    </source>
</reference>
<dbReference type="InterPro" id="IPR020806">
    <property type="entry name" value="PKS_PP-bd"/>
</dbReference>
<feature type="domain" description="Carrier" evidence="3">
    <location>
        <begin position="536"/>
        <end position="614"/>
    </location>
</feature>
<dbReference type="Pfam" id="PF00550">
    <property type="entry name" value="PP-binding"/>
    <property type="match status" value="1"/>
</dbReference>
<organism evidence="4 5">
    <name type="scientific">Penicillium angulare</name>
    <dbReference type="NCBI Taxonomy" id="116970"/>
    <lineage>
        <taxon>Eukaryota</taxon>
        <taxon>Fungi</taxon>
        <taxon>Dikarya</taxon>
        <taxon>Ascomycota</taxon>
        <taxon>Pezizomycotina</taxon>
        <taxon>Eurotiomycetes</taxon>
        <taxon>Eurotiomycetidae</taxon>
        <taxon>Eurotiales</taxon>
        <taxon>Aspergillaceae</taxon>
        <taxon>Penicillium</taxon>
    </lineage>
</organism>
<proteinExistence type="predicted"/>
<dbReference type="Pfam" id="PF23562">
    <property type="entry name" value="AMP-binding_C_3"/>
    <property type="match status" value="1"/>
</dbReference>
<dbReference type="PANTHER" id="PTHR43439:SF2">
    <property type="entry name" value="ENZYME, PUTATIVE (JCVI)-RELATED"/>
    <property type="match status" value="1"/>
</dbReference>
<dbReference type="InterPro" id="IPR000873">
    <property type="entry name" value="AMP-dep_synth/lig_dom"/>
</dbReference>
<gene>
    <name evidence="4" type="ORF">N7456_011519</name>
</gene>
<dbReference type="InterPro" id="IPR042099">
    <property type="entry name" value="ANL_N_sf"/>
</dbReference>
<dbReference type="Gene3D" id="3.40.50.720">
    <property type="entry name" value="NAD(P)-binding Rossmann-like Domain"/>
    <property type="match status" value="1"/>
</dbReference>
<dbReference type="GO" id="GO:0031177">
    <property type="term" value="F:phosphopantetheine binding"/>
    <property type="evidence" value="ECO:0007669"/>
    <property type="project" value="InterPro"/>
</dbReference>
<dbReference type="SMART" id="SM00823">
    <property type="entry name" value="PKS_PP"/>
    <property type="match status" value="1"/>
</dbReference>
<dbReference type="SUPFAM" id="SSF56801">
    <property type="entry name" value="Acetyl-CoA synthetase-like"/>
    <property type="match status" value="1"/>
</dbReference>
<keyword evidence="1" id="KW-0596">Phosphopantetheine</keyword>
<keyword evidence="5" id="KW-1185">Reference proteome</keyword>
<dbReference type="InterPro" id="IPR051414">
    <property type="entry name" value="Adenylate-forming_Reductase"/>
</dbReference>
<dbReference type="Gene3D" id="3.40.50.12780">
    <property type="entry name" value="N-terminal domain of ligase-like"/>
    <property type="match status" value="1"/>
</dbReference>
<dbReference type="EMBL" id="JAPQKH010000007">
    <property type="protein sequence ID" value="KAJ5087903.1"/>
    <property type="molecule type" value="Genomic_DNA"/>
</dbReference>
<dbReference type="InterPro" id="IPR036291">
    <property type="entry name" value="NAD(P)-bd_dom_sf"/>
</dbReference>
<name>A0A9W9ETS1_9EURO</name>
<dbReference type="Pfam" id="PF07993">
    <property type="entry name" value="NAD_binding_4"/>
    <property type="match status" value="1"/>
</dbReference>
<dbReference type="Proteomes" id="UP001149165">
    <property type="component" value="Unassembled WGS sequence"/>
</dbReference>
<reference evidence="4" key="1">
    <citation type="submission" date="2022-11" db="EMBL/GenBank/DDBJ databases">
        <authorList>
            <person name="Petersen C."/>
        </authorList>
    </citation>
    <scope>NUCLEOTIDE SEQUENCE</scope>
    <source>
        <strain evidence="4">IBT 30069</strain>
    </source>
</reference>
<dbReference type="Gene3D" id="1.10.1200.10">
    <property type="entry name" value="ACP-like"/>
    <property type="match status" value="1"/>
</dbReference>
<accession>A0A9W9ETS1</accession>
<dbReference type="GO" id="GO:0044550">
    <property type="term" value="P:secondary metabolite biosynthetic process"/>
    <property type="evidence" value="ECO:0007669"/>
    <property type="project" value="UniProtKB-ARBA"/>
</dbReference>
<dbReference type="InterPro" id="IPR009081">
    <property type="entry name" value="PP-bd_ACP"/>
</dbReference>
<dbReference type="Pfam" id="PF00501">
    <property type="entry name" value="AMP-binding"/>
    <property type="match status" value="1"/>
</dbReference>
<dbReference type="SUPFAM" id="SSF47336">
    <property type="entry name" value="ACP-like"/>
    <property type="match status" value="1"/>
</dbReference>
<dbReference type="AlphaFoldDB" id="A0A9W9ETS1"/>
<dbReference type="SUPFAM" id="SSF51735">
    <property type="entry name" value="NAD(P)-binding Rossmann-fold domains"/>
    <property type="match status" value="1"/>
</dbReference>
<protein>
    <recommendedName>
        <fullName evidence="3">Carrier domain-containing protein</fullName>
    </recommendedName>
</protein>
<dbReference type="PROSITE" id="PS00455">
    <property type="entry name" value="AMP_BINDING"/>
    <property type="match status" value="1"/>
</dbReference>
<evidence type="ECO:0000313" key="4">
    <source>
        <dbReference type="EMBL" id="KAJ5087903.1"/>
    </source>
</evidence>
<evidence type="ECO:0000256" key="2">
    <source>
        <dbReference type="ARBA" id="ARBA00022553"/>
    </source>
</evidence>